<dbReference type="InterPro" id="IPR050291">
    <property type="entry name" value="CDF_Transporter"/>
</dbReference>
<proteinExistence type="inferred from homology"/>
<dbReference type="OrthoDB" id="9813655at2"/>
<feature type="transmembrane region" description="Helical" evidence="7">
    <location>
        <begin position="184"/>
        <end position="201"/>
    </location>
</feature>
<dbReference type="Proteomes" id="UP001225576">
    <property type="component" value="Unassembled WGS sequence"/>
</dbReference>
<feature type="domain" description="Cation efflux protein cytoplasmic" evidence="9">
    <location>
        <begin position="213"/>
        <end position="291"/>
    </location>
</feature>
<feature type="transmembrane region" description="Helical" evidence="7">
    <location>
        <begin position="86"/>
        <end position="104"/>
    </location>
</feature>
<dbReference type="InterPro" id="IPR002524">
    <property type="entry name" value="Cation_efflux"/>
</dbReference>
<evidence type="ECO:0000256" key="3">
    <source>
        <dbReference type="ARBA" id="ARBA00022448"/>
    </source>
</evidence>
<feature type="transmembrane region" description="Helical" evidence="7">
    <location>
        <begin position="159"/>
        <end position="178"/>
    </location>
</feature>
<dbReference type="PANTHER" id="PTHR43840">
    <property type="entry name" value="MITOCHONDRIAL METAL TRANSPORTER 1-RELATED"/>
    <property type="match status" value="1"/>
</dbReference>
<keyword evidence="5 7" id="KW-1133">Transmembrane helix</keyword>
<dbReference type="GO" id="GO:0015341">
    <property type="term" value="F:zinc efflux antiporter activity"/>
    <property type="evidence" value="ECO:0007669"/>
    <property type="project" value="TreeGrafter"/>
</dbReference>
<feature type="domain" description="Cation efflux protein transmembrane" evidence="8">
    <location>
        <begin position="16"/>
        <end position="209"/>
    </location>
</feature>
<dbReference type="RefSeq" id="WP_062612006.1">
    <property type="nucleotide sequence ID" value="NZ_CALTZF010000006.1"/>
</dbReference>
<accession>A0A0W1KL68</accession>
<dbReference type="Pfam" id="PF16916">
    <property type="entry name" value="ZT_dimer"/>
    <property type="match status" value="1"/>
</dbReference>
<dbReference type="InterPro" id="IPR027469">
    <property type="entry name" value="Cation_efflux_TMD_sf"/>
</dbReference>
<dbReference type="GO" id="GO:0006882">
    <property type="term" value="P:intracellular zinc ion homeostasis"/>
    <property type="evidence" value="ECO:0007669"/>
    <property type="project" value="TreeGrafter"/>
</dbReference>
<evidence type="ECO:0000256" key="4">
    <source>
        <dbReference type="ARBA" id="ARBA00022692"/>
    </source>
</evidence>
<dbReference type="Gene3D" id="3.30.70.1350">
    <property type="entry name" value="Cation efflux protein, cytoplasmic domain"/>
    <property type="match status" value="1"/>
</dbReference>
<evidence type="ECO:0000313" key="11">
    <source>
        <dbReference type="EMBL" id="MDK8601325.1"/>
    </source>
</evidence>
<dbReference type="PATRIC" id="fig|59561.3.peg.30"/>
<evidence type="ECO:0000256" key="1">
    <source>
        <dbReference type="ARBA" id="ARBA00004141"/>
    </source>
</evidence>
<evidence type="ECO:0000259" key="9">
    <source>
        <dbReference type="Pfam" id="PF16916"/>
    </source>
</evidence>
<keyword evidence="12" id="KW-1185">Reference proteome</keyword>
<dbReference type="InterPro" id="IPR036837">
    <property type="entry name" value="Cation_efflux_CTD_sf"/>
</dbReference>
<evidence type="ECO:0000313" key="10">
    <source>
        <dbReference type="EMBL" id="KTF04730.1"/>
    </source>
</evidence>
<name>A0A0W1KL68_9ACTO</name>
<dbReference type="GO" id="GO:0015093">
    <property type="term" value="F:ferrous iron transmembrane transporter activity"/>
    <property type="evidence" value="ECO:0007669"/>
    <property type="project" value="TreeGrafter"/>
</dbReference>
<reference evidence="11" key="2">
    <citation type="submission" date="2023-05" db="EMBL/GenBank/DDBJ databases">
        <title>Genomic Catalog of Human Bladder Bacteria.</title>
        <authorList>
            <person name="Du J."/>
        </authorList>
    </citation>
    <scope>NUCLEOTIDE SEQUENCE</scope>
    <source>
        <strain evidence="11">UMB1304A</strain>
    </source>
</reference>
<dbReference type="Gene3D" id="1.20.1510.10">
    <property type="entry name" value="Cation efflux protein transmembrane domain"/>
    <property type="match status" value="1"/>
</dbReference>
<comment type="subcellular location">
    <subcellularLocation>
        <location evidence="1">Membrane</location>
        <topology evidence="1">Multi-pass membrane protein</topology>
    </subcellularLocation>
</comment>
<organism evidence="10 12">
    <name type="scientific">Trueperella bernardiae</name>
    <dbReference type="NCBI Taxonomy" id="59561"/>
    <lineage>
        <taxon>Bacteria</taxon>
        <taxon>Bacillati</taxon>
        <taxon>Actinomycetota</taxon>
        <taxon>Actinomycetes</taxon>
        <taxon>Actinomycetales</taxon>
        <taxon>Actinomycetaceae</taxon>
        <taxon>Trueperella</taxon>
    </lineage>
</organism>
<gene>
    <name evidence="10" type="primary">fieF</name>
    <name evidence="10" type="ORF">AQZ59_00030</name>
    <name evidence="11" type="ORF">QP858_02480</name>
</gene>
<feature type="transmembrane region" description="Helical" evidence="7">
    <location>
        <begin position="116"/>
        <end position="138"/>
    </location>
</feature>
<evidence type="ECO:0000256" key="2">
    <source>
        <dbReference type="ARBA" id="ARBA00008114"/>
    </source>
</evidence>
<dbReference type="GO" id="GO:0015086">
    <property type="term" value="F:cadmium ion transmembrane transporter activity"/>
    <property type="evidence" value="ECO:0007669"/>
    <property type="project" value="TreeGrafter"/>
</dbReference>
<dbReference type="SUPFAM" id="SSF161111">
    <property type="entry name" value="Cation efflux protein transmembrane domain-like"/>
    <property type="match status" value="1"/>
</dbReference>
<feature type="transmembrane region" description="Helical" evidence="7">
    <location>
        <begin position="48"/>
        <end position="66"/>
    </location>
</feature>
<dbReference type="GO" id="GO:0005886">
    <property type="term" value="C:plasma membrane"/>
    <property type="evidence" value="ECO:0007669"/>
    <property type="project" value="TreeGrafter"/>
</dbReference>
<keyword evidence="6 7" id="KW-0472">Membrane</keyword>
<dbReference type="AlphaFoldDB" id="A0A0W1KL68"/>
<reference evidence="10 12" key="1">
    <citation type="submission" date="2015-11" db="EMBL/GenBank/DDBJ databases">
        <title>Draft Genome Sequence of the Type Strain Trueperella bernardiae LCDC 89-0504T, Isolated from Blood Culture.</title>
        <authorList>
            <person name="Bernier A.-M."/>
            <person name="Bernard K."/>
        </authorList>
    </citation>
    <scope>NUCLEOTIDE SEQUENCE [LARGE SCALE GENOMIC DNA]</scope>
    <source>
        <strain evidence="10 12">LCDC 89-0504</strain>
    </source>
</reference>
<dbReference type="NCBIfam" id="TIGR01297">
    <property type="entry name" value="CDF"/>
    <property type="match status" value="1"/>
</dbReference>
<dbReference type="STRING" id="59561.AQZ59_00030"/>
<dbReference type="PANTHER" id="PTHR43840:SF15">
    <property type="entry name" value="MITOCHONDRIAL METAL TRANSPORTER 1-RELATED"/>
    <property type="match status" value="1"/>
</dbReference>
<comment type="caution">
    <text evidence="10">The sequence shown here is derived from an EMBL/GenBank/DDBJ whole genome shotgun (WGS) entry which is preliminary data.</text>
</comment>
<dbReference type="EMBL" id="LNIZ01000001">
    <property type="protein sequence ID" value="KTF04730.1"/>
    <property type="molecule type" value="Genomic_DNA"/>
</dbReference>
<dbReference type="EMBL" id="JASPDQ010000003">
    <property type="protein sequence ID" value="MDK8601325.1"/>
    <property type="molecule type" value="Genomic_DNA"/>
</dbReference>
<comment type="similarity">
    <text evidence="2">Belongs to the cation diffusion facilitator (CDF) transporter (TC 2.A.4) family.</text>
</comment>
<evidence type="ECO:0000256" key="6">
    <source>
        <dbReference type="ARBA" id="ARBA00023136"/>
    </source>
</evidence>
<sequence>MTQDTRHRENLAPYAWLSIGVAIVTIALKAGAYLATGSVSLLSDAMESVVNLVAAVIALISLMLAAKPASSRYTFGRSKAEYFSTAIEGAMIFGAAALIIFAAIMRLAHSKPVESLGIGLVISAIAALINGAAGMYLIRVGRKKRSITLEADGRHLLTDLITSAGVIVGLLLVLATGWSILDPLIAIAVAINIVWTGLSLLRTSLSGLMDVTLPDDENAAIVEVLRSFSQPGSISFHGLQTRQSGRERFINVDLQVPGLWTVKQGHDLAMEVERAIQARLDNTDIVIHVEPIEDEASYEDIPEGFIPLGDEYWS</sequence>
<dbReference type="Proteomes" id="UP000054404">
    <property type="component" value="Unassembled WGS sequence"/>
</dbReference>
<evidence type="ECO:0000259" key="8">
    <source>
        <dbReference type="Pfam" id="PF01545"/>
    </source>
</evidence>
<dbReference type="SUPFAM" id="SSF160240">
    <property type="entry name" value="Cation efflux protein cytoplasmic domain-like"/>
    <property type="match status" value="1"/>
</dbReference>
<dbReference type="Pfam" id="PF01545">
    <property type="entry name" value="Cation_efflux"/>
    <property type="match status" value="1"/>
</dbReference>
<evidence type="ECO:0000313" key="12">
    <source>
        <dbReference type="Proteomes" id="UP000054404"/>
    </source>
</evidence>
<dbReference type="InterPro" id="IPR058533">
    <property type="entry name" value="Cation_efflux_TM"/>
</dbReference>
<dbReference type="InterPro" id="IPR027470">
    <property type="entry name" value="Cation_efflux_CTD"/>
</dbReference>
<keyword evidence="4 7" id="KW-0812">Transmembrane</keyword>
<protein>
    <submittedName>
        <fullName evidence="11">Cation diffusion facilitator family transporter</fullName>
    </submittedName>
    <submittedName>
        <fullName evidence="10">Ferrous-iron efflux pump FieF</fullName>
    </submittedName>
</protein>
<keyword evidence="3" id="KW-0813">Transport</keyword>
<feature type="transmembrane region" description="Helical" evidence="7">
    <location>
        <begin position="12"/>
        <end position="36"/>
    </location>
</feature>
<evidence type="ECO:0000256" key="7">
    <source>
        <dbReference type="SAM" id="Phobius"/>
    </source>
</evidence>
<evidence type="ECO:0000256" key="5">
    <source>
        <dbReference type="ARBA" id="ARBA00022989"/>
    </source>
</evidence>